<dbReference type="KEGG" id="dmt:DESME_03355"/>
<keyword evidence="10" id="KW-1185">Reference proteome</keyword>
<dbReference type="Pfam" id="PF01757">
    <property type="entry name" value="Acyl_transf_3"/>
    <property type="match status" value="1"/>
</dbReference>
<feature type="transmembrane region" description="Helical" evidence="7">
    <location>
        <begin position="12"/>
        <end position="31"/>
    </location>
</feature>
<feature type="transmembrane region" description="Helical" evidence="7">
    <location>
        <begin position="200"/>
        <end position="219"/>
    </location>
</feature>
<feature type="transmembrane region" description="Helical" evidence="7">
    <location>
        <begin position="124"/>
        <end position="143"/>
    </location>
</feature>
<keyword evidence="6 7" id="KW-0472">Membrane</keyword>
<dbReference type="OrthoDB" id="569695at2"/>
<reference evidence="9 10" key="1">
    <citation type="submission" date="2013-12" db="EMBL/GenBank/DDBJ databases">
        <authorList>
            <consortium name="DOE Joint Genome Institute"/>
            <person name="Smidt H."/>
            <person name="Huntemann M."/>
            <person name="Han J."/>
            <person name="Chen A."/>
            <person name="Kyrpides N."/>
            <person name="Mavromatis K."/>
            <person name="Markowitz V."/>
            <person name="Palaniappan K."/>
            <person name="Ivanova N."/>
            <person name="Schaumberg A."/>
            <person name="Pati A."/>
            <person name="Liolios K."/>
            <person name="Nordberg H.P."/>
            <person name="Cantor M.N."/>
            <person name="Hua S.X."/>
            <person name="Woyke T."/>
        </authorList>
    </citation>
    <scope>NUCLEOTIDE SEQUENCE [LARGE SCALE GENOMIC DNA]</scope>
    <source>
        <strain evidence="10">DSM 15288</strain>
    </source>
</reference>
<evidence type="ECO:0000256" key="3">
    <source>
        <dbReference type="ARBA" id="ARBA00022475"/>
    </source>
</evidence>
<dbReference type="eggNOG" id="COG1835">
    <property type="taxonomic scope" value="Bacteria"/>
</dbReference>
<evidence type="ECO:0000256" key="1">
    <source>
        <dbReference type="ARBA" id="ARBA00004651"/>
    </source>
</evidence>
<evidence type="ECO:0000259" key="8">
    <source>
        <dbReference type="Pfam" id="PF01757"/>
    </source>
</evidence>
<keyword evidence="5 7" id="KW-1133">Transmembrane helix</keyword>
<evidence type="ECO:0000256" key="6">
    <source>
        <dbReference type="ARBA" id="ARBA00023136"/>
    </source>
</evidence>
<evidence type="ECO:0000256" key="2">
    <source>
        <dbReference type="ARBA" id="ARBA00007400"/>
    </source>
</evidence>
<feature type="transmembrane region" description="Helical" evidence="7">
    <location>
        <begin position="152"/>
        <end position="169"/>
    </location>
</feature>
<evidence type="ECO:0000256" key="5">
    <source>
        <dbReference type="ARBA" id="ARBA00022989"/>
    </source>
</evidence>
<dbReference type="RefSeq" id="WP_006715305.1">
    <property type="nucleotide sequence ID" value="NZ_CP007032.1"/>
</dbReference>
<feature type="transmembrane region" description="Helical" evidence="7">
    <location>
        <begin position="302"/>
        <end position="319"/>
    </location>
</feature>
<protein>
    <recommendedName>
        <fullName evidence="8">Acyltransferase 3 domain-containing protein</fullName>
    </recommendedName>
</protein>
<evidence type="ECO:0000313" key="9">
    <source>
        <dbReference type="EMBL" id="AHF06196.1"/>
    </source>
</evidence>
<keyword evidence="4 7" id="KW-0812">Transmembrane</keyword>
<dbReference type="STRING" id="871968.DESME_03355"/>
<evidence type="ECO:0000256" key="4">
    <source>
        <dbReference type="ARBA" id="ARBA00022692"/>
    </source>
</evidence>
<keyword evidence="3" id="KW-1003">Cell membrane</keyword>
<dbReference type="InterPro" id="IPR002656">
    <property type="entry name" value="Acyl_transf_3_dom"/>
</dbReference>
<feature type="transmembrane region" description="Helical" evidence="7">
    <location>
        <begin position="226"/>
        <end position="243"/>
    </location>
</feature>
<feature type="transmembrane region" description="Helical" evidence="7">
    <location>
        <begin position="331"/>
        <end position="355"/>
    </location>
</feature>
<dbReference type="GO" id="GO:0005886">
    <property type="term" value="C:plasma membrane"/>
    <property type="evidence" value="ECO:0007669"/>
    <property type="project" value="UniProtKB-SubCell"/>
</dbReference>
<gene>
    <name evidence="9" type="ORF">DESME_03355</name>
</gene>
<evidence type="ECO:0000256" key="7">
    <source>
        <dbReference type="SAM" id="Phobius"/>
    </source>
</evidence>
<dbReference type="PANTHER" id="PTHR40074">
    <property type="entry name" value="O-ACETYLTRANSFERASE WECH"/>
    <property type="match status" value="1"/>
</dbReference>
<comment type="subcellular location">
    <subcellularLocation>
        <location evidence="1">Cell membrane</location>
        <topology evidence="1">Multi-pass membrane protein</topology>
    </subcellularLocation>
</comment>
<feature type="transmembrane region" description="Helical" evidence="7">
    <location>
        <begin position="263"/>
        <end position="281"/>
    </location>
</feature>
<proteinExistence type="inferred from homology"/>
<feature type="domain" description="Acyltransferase 3" evidence="8">
    <location>
        <begin position="6"/>
        <end position="345"/>
    </location>
</feature>
<comment type="similarity">
    <text evidence="2">Belongs to the acyltransferase 3 family.</text>
</comment>
<dbReference type="HOGENOM" id="CLU_047714_1_3_9"/>
<evidence type="ECO:0000313" key="10">
    <source>
        <dbReference type="Proteomes" id="UP000010847"/>
    </source>
</evidence>
<dbReference type="GO" id="GO:0016413">
    <property type="term" value="F:O-acetyltransferase activity"/>
    <property type="evidence" value="ECO:0007669"/>
    <property type="project" value="TreeGrafter"/>
</dbReference>
<sequence length="380" mass="44876">MKQHIEEIDVLRVIGFIFVVSQHVFGGFAWREGASFADSLVLSFLYVLAKPAVPIFVTIGAMMMIYTHTEPSNWARFYKKRLIYTVIPYVIWTILNIWDAKHYGTASYSHLLGQLAAGTGRYHLWYMSMMIRIYLYFPFILILTKALSRRGLVFKANFLLFFGLFYVFLLEHNNVTNWVGQLLFAYPTENEQRFLDRTPLLWSIYIVLGVYMISGYSQLKTWLKHYRKLIFTAYVPLLLYNYYVEVCNKIPGKAVDTGYFYELSFVLFMVFSIFVFYDLACHISSWKSKLYVTLREISNYSYAAYLAHVIVLQAVYKYYTHYFPVNSYLEVGIIVFLLTILLTITSMRLLSLLPFSEYLLGTKKKYQMKWIRKKQHFFPV</sequence>
<accession>W0EAX7</accession>
<feature type="transmembrane region" description="Helical" evidence="7">
    <location>
        <begin position="51"/>
        <end position="69"/>
    </location>
</feature>
<feature type="transmembrane region" description="Helical" evidence="7">
    <location>
        <begin position="81"/>
        <end position="98"/>
    </location>
</feature>
<dbReference type="AlphaFoldDB" id="W0EAX7"/>
<name>W0EAX7_9FIRM</name>
<dbReference type="PANTHER" id="PTHR40074:SF2">
    <property type="entry name" value="O-ACETYLTRANSFERASE WECH"/>
    <property type="match status" value="1"/>
</dbReference>
<dbReference type="Proteomes" id="UP000010847">
    <property type="component" value="Chromosome"/>
</dbReference>
<dbReference type="EMBL" id="CP007032">
    <property type="protein sequence ID" value="AHF06196.1"/>
    <property type="molecule type" value="Genomic_DNA"/>
</dbReference>
<dbReference type="GO" id="GO:0009246">
    <property type="term" value="P:enterobacterial common antigen biosynthetic process"/>
    <property type="evidence" value="ECO:0007669"/>
    <property type="project" value="TreeGrafter"/>
</dbReference>
<organism evidence="9 10">
    <name type="scientific">Desulfitobacterium metallireducens DSM 15288</name>
    <dbReference type="NCBI Taxonomy" id="871968"/>
    <lineage>
        <taxon>Bacteria</taxon>
        <taxon>Bacillati</taxon>
        <taxon>Bacillota</taxon>
        <taxon>Clostridia</taxon>
        <taxon>Eubacteriales</taxon>
        <taxon>Desulfitobacteriaceae</taxon>
        <taxon>Desulfitobacterium</taxon>
    </lineage>
</organism>